<gene>
    <name evidence="3" type="ORF">ACFOJE_21025</name>
</gene>
<keyword evidence="4" id="KW-1185">Reference proteome</keyword>
<evidence type="ECO:0000256" key="1">
    <source>
        <dbReference type="SAM" id="Coils"/>
    </source>
</evidence>
<name>A0ABV7AYY4_9GAMM</name>
<feature type="region of interest" description="Disordered" evidence="2">
    <location>
        <begin position="1"/>
        <end position="88"/>
    </location>
</feature>
<keyword evidence="1" id="KW-0175">Coiled coil</keyword>
<evidence type="ECO:0000313" key="3">
    <source>
        <dbReference type="EMBL" id="MFC2974679.1"/>
    </source>
</evidence>
<proteinExistence type="predicted"/>
<dbReference type="EMBL" id="JBHRSJ010000035">
    <property type="protein sequence ID" value="MFC2974679.1"/>
    <property type="molecule type" value="Genomic_DNA"/>
</dbReference>
<feature type="coiled-coil region" evidence="1">
    <location>
        <begin position="367"/>
        <end position="426"/>
    </location>
</feature>
<feature type="region of interest" description="Disordered" evidence="2">
    <location>
        <begin position="202"/>
        <end position="259"/>
    </location>
</feature>
<sequence length="537" mass="55228">MATDPNSLEEKRRAQRAAQPTGLGLTPRSAAAPRVPATSNAPTPTLASVANGGPGTVSVGGLRISHLPDYSNPPGAADAGNYDQMPPDRVRQEISGTPLPVQSGGQPGTAQQVIDSGLNVASGLGKLAVGGLGAVAAPVLDTARNGITRLAGGDPNTLPGGTSGFHNSAMQTLREGWQPIAAGGQQIGRGLLSALGAQSAGAGAEQGAQGGSQPQAQPQAPSRPASVTGTPSMDTGGAEQASAPAAQGNGFQQTGIGGIVGRRNSQGVMEFSNAQGDVAGAAGTRLVDGNLGDGIGGLSVGQAGDAQQAIERVDRANAERQRMVDASRGGLGDTGNFTVVGDNTRGSLFGQELEARRRRRDGTDQAIAENRLKARELNQNNANTQAELGLRQREVVNAEQTGALDRQKTQQEIQNNQLTLDQQQQVQAIRTRLADPSLPANERTQLERNYAALTTPAKDRYVLQDVVLGQDATGAPITGKAAVDVTTGQVVGQGLGLTNPQMQADLAQARRIVAADPSKRAEVEKRLQQAYSRGLEN</sequence>
<evidence type="ECO:0000313" key="4">
    <source>
        <dbReference type="Proteomes" id="UP001595457"/>
    </source>
</evidence>
<reference evidence="4" key="1">
    <citation type="journal article" date="2019" name="Int. J. Syst. Evol. Microbiol.">
        <title>The Global Catalogue of Microorganisms (GCM) 10K type strain sequencing project: providing services to taxonomists for standard genome sequencing and annotation.</title>
        <authorList>
            <consortium name="The Broad Institute Genomics Platform"/>
            <consortium name="The Broad Institute Genome Sequencing Center for Infectious Disease"/>
            <person name="Wu L."/>
            <person name="Ma J."/>
        </authorList>
    </citation>
    <scope>NUCLEOTIDE SEQUENCE [LARGE SCALE GENOMIC DNA]</scope>
    <source>
        <strain evidence="4">KCTC 62195</strain>
    </source>
</reference>
<evidence type="ECO:0000256" key="2">
    <source>
        <dbReference type="SAM" id="MobiDB-lite"/>
    </source>
</evidence>
<feature type="compositionally biased region" description="Polar residues" evidence="2">
    <location>
        <begin position="37"/>
        <end position="48"/>
    </location>
</feature>
<accession>A0ABV7AYY4</accession>
<feature type="region of interest" description="Disordered" evidence="2">
    <location>
        <begin position="517"/>
        <end position="537"/>
    </location>
</feature>
<comment type="caution">
    <text evidence="3">The sequence shown here is derived from an EMBL/GenBank/DDBJ whole genome shotgun (WGS) entry which is preliminary data.</text>
</comment>
<organism evidence="3 4">
    <name type="scientific">Azotobacter bryophylli</name>
    <dbReference type="NCBI Taxonomy" id="1986537"/>
    <lineage>
        <taxon>Bacteria</taxon>
        <taxon>Pseudomonadati</taxon>
        <taxon>Pseudomonadota</taxon>
        <taxon>Gammaproteobacteria</taxon>
        <taxon>Pseudomonadales</taxon>
        <taxon>Pseudomonadaceae</taxon>
        <taxon>Azotobacter</taxon>
    </lineage>
</organism>
<protein>
    <submittedName>
        <fullName evidence="3">Uncharacterized protein</fullName>
    </submittedName>
</protein>
<dbReference type="RefSeq" id="WP_377816940.1">
    <property type="nucleotide sequence ID" value="NZ_JBHRSJ010000035.1"/>
</dbReference>
<feature type="compositionally biased region" description="Basic and acidic residues" evidence="2">
    <location>
        <begin position="517"/>
        <end position="527"/>
    </location>
</feature>
<dbReference type="Proteomes" id="UP001595457">
    <property type="component" value="Unassembled WGS sequence"/>
</dbReference>
<feature type="compositionally biased region" description="Low complexity" evidence="2">
    <location>
        <begin position="202"/>
        <end position="226"/>
    </location>
</feature>